<evidence type="ECO:0000256" key="7">
    <source>
        <dbReference type="PROSITE-ProRule" id="PRU01360"/>
    </source>
</evidence>
<evidence type="ECO:0000313" key="10">
    <source>
        <dbReference type="Proteomes" id="UP000245647"/>
    </source>
</evidence>
<keyword evidence="6 7" id="KW-0998">Cell outer membrane</keyword>
<evidence type="ECO:0000256" key="1">
    <source>
        <dbReference type="ARBA" id="ARBA00004571"/>
    </source>
</evidence>
<name>A0A2U2PIU9_9SPHI</name>
<dbReference type="InterPro" id="IPR008969">
    <property type="entry name" value="CarboxyPept-like_regulatory"/>
</dbReference>
<evidence type="ECO:0000256" key="2">
    <source>
        <dbReference type="ARBA" id="ARBA00022448"/>
    </source>
</evidence>
<dbReference type="Gene3D" id="2.170.130.10">
    <property type="entry name" value="TonB-dependent receptor, plug domain"/>
    <property type="match status" value="1"/>
</dbReference>
<dbReference type="RefSeq" id="WP_109415134.1">
    <property type="nucleotide sequence ID" value="NZ_QEAS01000005.1"/>
</dbReference>
<dbReference type="AlphaFoldDB" id="A0A2U2PIU9"/>
<keyword evidence="4 7" id="KW-0812">Transmembrane</keyword>
<dbReference type="PROSITE" id="PS52016">
    <property type="entry name" value="TONB_DEPENDENT_REC_3"/>
    <property type="match status" value="1"/>
</dbReference>
<keyword evidence="5 7" id="KW-0472">Membrane</keyword>
<dbReference type="InterPro" id="IPR037066">
    <property type="entry name" value="Plug_dom_sf"/>
</dbReference>
<comment type="caution">
    <text evidence="9">The sequence shown here is derived from an EMBL/GenBank/DDBJ whole genome shotgun (WGS) entry which is preliminary data.</text>
</comment>
<keyword evidence="2 7" id="KW-0813">Transport</keyword>
<reference evidence="9 10" key="1">
    <citation type="submission" date="2018-04" db="EMBL/GenBank/DDBJ databases">
        <title>Pedobacter chongqingensis sp. nov., isolated from a rottenly hemp rope.</title>
        <authorList>
            <person name="Cai Y."/>
        </authorList>
    </citation>
    <scope>NUCLEOTIDE SEQUENCE [LARGE SCALE GENOMIC DNA]</scope>
    <source>
        <strain evidence="9 10">FJ4-8</strain>
    </source>
</reference>
<dbReference type="InterPro" id="IPR023997">
    <property type="entry name" value="TonB-dep_OMP_SusC/RagA_CS"/>
</dbReference>
<dbReference type="Gene3D" id="2.40.170.20">
    <property type="entry name" value="TonB-dependent receptor, beta-barrel domain"/>
    <property type="match status" value="1"/>
</dbReference>
<dbReference type="Gene3D" id="2.60.40.1120">
    <property type="entry name" value="Carboxypeptidase-like, regulatory domain"/>
    <property type="match status" value="1"/>
</dbReference>
<dbReference type="Pfam" id="PF13715">
    <property type="entry name" value="CarbopepD_reg_2"/>
    <property type="match status" value="1"/>
</dbReference>
<keyword evidence="3 7" id="KW-1134">Transmembrane beta strand</keyword>
<dbReference type="NCBIfam" id="TIGR04056">
    <property type="entry name" value="OMP_RagA_SusC"/>
    <property type="match status" value="1"/>
</dbReference>
<dbReference type="SUPFAM" id="SSF49464">
    <property type="entry name" value="Carboxypeptidase regulatory domain-like"/>
    <property type="match status" value="1"/>
</dbReference>
<comment type="similarity">
    <text evidence="7">Belongs to the TonB-dependent receptor family.</text>
</comment>
<evidence type="ECO:0000313" key="9">
    <source>
        <dbReference type="EMBL" id="PWG81192.1"/>
    </source>
</evidence>
<dbReference type="OrthoDB" id="9768177at2"/>
<feature type="domain" description="TonB-dependent receptor plug" evidence="8">
    <location>
        <begin position="121"/>
        <end position="225"/>
    </location>
</feature>
<evidence type="ECO:0000256" key="4">
    <source>
        <dbReference type="ARBA" id="ARBA00022692"/>
    </source>
</evidence>
<dbReference type="InterPro" id="IPR023996">
    <property type="entry name" value="TonB-dep_OMP_SusC/RagA"/>
</dbReference>
<sequence length="1073" mass="118876">MKYILLSIILFCFTILPATAQVRLEGRVLAATTRQPVTGATVTLAGTKIATVTSRDGRFSLEAGAGKYVLHVRFIGFKPYSSEVTLPPKTEGLILLEEATNELSEVTVSTGYQELPAERAAGSFVKVDHNLLNRRVSPDIISRLEDLVPGLTINRIAASNPNDQTQISIRGQSTISGRPDPLIVVDHFPFDGSIDDINPNDVESITVLKDAAAASVWGAKAGNGVIVISTQKGRFNQKPQVSFNSSFTGGGRPDLYYQPRMSSSDFIDMEKYLFSKQYYKTAEASTSHAPLSPVVELLTAARDGKIAADEADRQIEAMKEYDLRNDLRTYFYRNSFNQQYQLAVSGGGEGQRYYISGGYDRNLANTRGNQFSRLSFTASNTYRLLSGRLQLSPSVFFTQTKEGQSTALNDVQSKPYTTSITYPYARLADENGNPLAVTRDFRQDFVGSAEEKGLLSWEYRPLDELALSDDHTKAGDYRINLGLRYTILKGLSADLLYQYRHELSEQRNLHSQESYYTRDMINKFTQVASGGTLTRPVPRGAITADNISRQNGQNLRLQLNYNYTLNGSELSGIAGYEIKDLGTLASYTLRYGYDQEHAKAAVVDYLSPYRLYYSTTGSTSYIRNADNETDLTDRFISYYANAAYALKKRYLLNGSVRLDRSNLFGVKTNQKGVPLWSAGLGWNLSNEAFYQVSFLPYLKLRATYGYNGNVNRSISAYVTARYDAGTSTDSKLPYATVVNPPNPELRWERVQVMNFGADFASAKNRVQGTLEYYRKKGTDLIGRIAVAPSTGISAYTGNFADIKGSGLEVSLHTQNTTGRLAWSSDFLFSTARDKVTSYGATSLTTQYLQSGYSGTAPLEGKPLYAIYSYAWAGLDPATGDPQGYLNGEVSKNYSQIIGTATPATLAYNGPSRPQVYGSLRNTLSWRNLSVSASISYRFHYFFRRESVRYANVLAALGGHGDYAERWQQAGDEAFTSVPSMPAYGTSGITNRDNFYLYSAALVEKGDHIRLQDISINYALKKAALPKLPFNTVQLYGYINNLGILWRKNKAGLDPDYQTMLPVTTFAAGLKVDF</sequence>
<keyword evidence="10" id="KW-1185">Reference proteome</keyword>
<dbReference type="EMBL" id="QEAS01000005">
    <property type="protein sequence ID" value="PWG81192.1"/>
    <property type="molecule type" value="Genomic_DNA"/>
</dbReference>
<comment type="subcellular location">
    <subcellularLocation>
        <location evidence="1 7">Cell outer membrane</location>
        <topology evidence="1 7">Multi-pass membrane protein</topology>
    </subcellularLocation>
</comment>
<dbReference type="InterPro" id="IPR039426">
    <property type="entry name" value="TonB-dep_rcpt-like"/>
</dbReference>
<dbReference type="SUPFAM" id="SSF56935">
    <property type="entry name" value="Porins"/>
    <property type="match status" value="1"/>
</dbReference>
<evidence type="ECO:0000256" key="3">
    <source>
        <dbReference type="ARBA" id="ARBA00022452"/>
    </source>
</evidence>
<proteinExistence type="inferred from homology"/>
<evidence type="ECO:0000256" key="6">
    <source>
        <dbReference type="ARBA" id="ARBA00023237"/>
    </source>
</evidence>
<dbReference type="InterPro" id="IPR012910">
    <property type="entry name" value="Plug_dom"/>
</dbReference>
<dbReference type="Proteomes" id="UP000245647">
    <property type="component" value="Unassembled WGS sequence"/>
</dbReference>
<dbReference type="GO" id="GO:0009279">
    <property type="term" value="C:cell outer membrane"/>
    <property type="evidence" value="ECO:0007669"/>
    <property type="project" value="UniProtKB-SubCell"/>
</dbReference>
<protein>
    <submittedName>
        <fullName evidence="9">SusC/RagA family TonB-linked outer membrane protein</fullName>
    </submittedName>
</protein>
<gene>
    <name evidence="9" type="ORF">DDR33_07335</name>
</gene>
<dbReference type="InterPro" id="IPR036942">
    <property type="entry name" value="Beta-barrel_TonB_sf"/>
</dbReference>
<accession>A0A2U2PIU9</accession>
<evidence type="ECO:0000259" key="8">
    <source>
        <dbReference type="Pfam" id="PF07715"/>
    </source>
</evidence>
<dbReference type="NCBIfam" id="TIGR04057">
    <property type="entry name" value="SusC_RagA_signa"/>
    <property type="match status" value="1"/>
</dbReference>
<evidence type="ECO:0000256" key="5">
    <source>
        <dbReference type="ARBA" id="ARBA00023136"/>
    </source>
</evidence>
<dbReference type="Pfam" id="PF07715">
    <property type="entry name" value="Plug"/>
    <property type="match status" value="1"/>
</dbReference>
<organism evidence="9 10">
    <name type="scientific">Pararcticibacter amylolyticus</name>
    <dbReference type="NCBI Taxonomy" id="2173175"/>
    <lineage>
        <taxon>Bacteria</taxon>
        <taxon>Pseudomonadati</taxon>
        <taxon>Bacteroidota</taxon>
        <taxon>Sphingobacteriia</taxon>
        <taxon>Sphingobacteriales</taxon>
        <taxon>Sphingobacteriaceae</taxon>
        <taxon>Pararcticibacter</taxon>
    </lineage>
</organism>